<gene>
    <name evidence="1" type="ORF">DPV79_09370</name>
</gene>
<keyword evidence="2" id="KW-1185">Reference proteome</keyword>
<protein>
    <submittedName>
        <fullName evidence="1">Uncharacterized protein</fullName>
    </submittedName>
</protein>
<sequence>MAARWFFGSSVRLTALLPYCLTALPPYRLTALLPYCLTIRRSGGPACPRAAARDMRRHNSCVAHHARPPHTCACVLRNGMKPLPRQRSRPASDRSRS</sequence>
<name>A0A365QYU6_9BURK</name>
<dbReference type="Proteomes" id="UP000252458">
    <property type="component" value="Unassembled WGS sequence"/>
</dbReference>
<evidence type="ECO:0000313" key="2">
    <source>
        <dbReference type="Proteomes" id="UP000252458"/>
    </source>
</evidence>
<comment type="caution">
    <text evidence="1">The sequence shown here is derived from an EMBL/GenBank/DDBJ whole genome shotgun (WGS) entry which is preliminary data.</text>
</comment>
<dbReference type="AlphaFoldDB" id="A0A365QYU6"/>
<organism evidence="1 2">
    <name type="scientific">Burkholderia reimsis</name>
    <dbReference type="NCBI Taxonomy" id="2234132"/>
    <lineage>
        <taxon>Bacteria</taxon>
        <taxon>Pseudomonadati</taxon>
        <taxon>Pseudomonadota</taxon>
        <taxon>Betaproteobacteria</taxon>
        <taxon>Burkholderiales</taxon>
        <taxon>Burkholderiaceae</taxon>
        <taxon>Burkholderia</taxon>
    </lineage>
</organism>
<dbReference type="EMBL" id="QMFZ01000006">
    <property type="protein sequence ID" value="RBB40602.1"/>
    <property type="molecule type" value="Genomic_DNA"/>
</dbReference>
<proteinExistence type="predicted"/>
<evidence type="ECO:0000313" key="1">
    <source>
        <dbReference type="EMBL" id="RBB40602.1"/>
    </source>
</evidence>
<accession>A0A365QYU6</accession>
<reference evidence="1 2" key="1">
    <citation type="submission" date="2018-06" db="EMBL/GenBank/DDBJ databases">
        <title>Draft genome sequence of Burkholderia reimsis strain BE51 isolated from a French agricultural soil.</title>
        <authorList>
            <person name="Esmaeel Q."/>
        </authorList>
    </citation>
    <scope>NUCLEOTIDE SEQUENCE [LARGE SCALE GENOMIC DNA]</scope>
    <source>
        <strain evidence="1 2">BE51</strain>
    </source>
</reference>